<dbReference type="EMBL" id="RBWE01000001">
    <property type="protein sequence ID" value="RKO66952.1"/>
    <property type="molecule type" value="Genomic_DNA"/>
</dbReference>
<evidence type="ECO:0000313" key="2">
    <source>
        <dbReference type="Proteomes" id="UP000271256"/>
    </source>
</evidence>
<evidence type="ECO:0000313" key="1">
    <source>
        <dbReference type="EMBL" id="RKO66952.1"/>
    </source>
</evidence>
<reference evidence="1 2" key="1">
    <citation type="submission" date="2018-10" db="EMBL/GenBank/DDBJ databases">
        <authorList>
            <person name="Grouzdev D.S."/>
            <person name="Krutkina M.S."/>
            <person name="Tourova T.P."/>
            <person name="Nazina T.N."/>
        </authorList>
    </citation>
    <scope>NUCLEOTIDE SEQUENCE [LARGE SCALE GENOMIC DNA]</scope>
    <source>
        <strain evidence="1 2">435</strain>
    </source>
</reference>
<accession>A0A494WXD7</accession>
<name>A0A494WXD7_9FIRM</name>
<protein>
    <recommendedName>
        <fullName evidence="3">DUF5666 domain-containing protein</fullName>
    </recommendedName>
</protein>
<dbReference type="Proteomes" id="UP000271256">
    <property type="component" value="Unassembled WGS sequence"/>
</dbReference>
<keyword evidence="2" id="KW-1185">Reference proteome</keyword>
<gene>
    <name evidence="1" type="ORF">D7024_08340</name>
</gene>
<dbReference type="AlphaFoldDB" id="A0A494WXD7"/>
<proteinExistence type="predicted"/>
<sequence length="106" mass="11795">MFVPLKNAGLLETWINLLEERKTAGNTEKVTGSVKSVVLGEDNLLVLNDLNCEDCIFPLAWDAVLVGKRAKQDFRSLKPGDFVEVELDGGRVKRVTLLEVKKSRVP</sequence>
<comment type="caution">
    <text evidence="1">The sequence shown here is derived from an EMBL/GenBank/DDBJ whole genome shotgun (WGS) entry which is preliminary data.</text>
</comment>
<evidence type="ECO:0008006" key="3">
    <source>
        <dbReference type="Google" id="ProtNLM"/>
    </source>
</evidence>
<organism evidence="1 2">
    <name type="scientific">Desulfofundulus salinus</name>
    <dbReference type="NCBI Taxonomy" id="2419843"/>
    <lineage>
        <taxon>Bacteria</taxon>
        <taxon>Bacillati</taxon>
        <taxon>Bacillota</taxon>
        <taxon>Clostridia</taxon>
        <taxon>Eubacteriales</taxon>
        <taxon>Peptococcaceae</taxon>
        <taxon>Desulfofundulus</taxon>
    </lineage>
</organism>